<feature type="domain" description="EamA" evidence="7">
    <location>
        <begin position="11"/>
        <end position="143"/>
    </location>
</feature>
<dbReference type="Proteomes" id="UP000588051">
    <property type="component" value="Unassembled WGS sequence"/>
</dbReference>
<dbReference type="InterPro" id="IPR050638">
    <property type="entry name" value="AA-Vitamin_Transporters"/>
</dbReference>
<dbReference type="GO" id="GO:0016020">
    <property type="term" value="C:membrane"/>
    <property type="evidence" value="ECO:0007669"/>
    <property type="project" value="UniProtKB-SubCell"/>
</dbReference>
<feature type="transmembrane region" description="Helical" evidence="6">
    <location>
        <begin position="42"/>
        <end position="59"/>
    </location>
</feature>
<feature type="transmembrane region" description="Helical" evidence="6">
    <location>
        <begin position="192"/>
        <end position="211"/>
    </location>
</feature>
<evidence type="ECO:0000256" key="4">
    <source>
        <dbReference type="ARBA" id="ARBA00022989"/>
    </source>
</evidence>
<dbReference type="PANTHER" id="PTHR32322">
    <property type="entry name" value="INNER MEMBRANE TRANSPORTER"/>
    <property type="match status" value="1"/>
</dbReference>
<reference evidence="8 9" key="1">
    <citation type="submission" date="2020-06" db="EMBL/GenBank/DDBJ databases">
        <authorList>
            <person name="Qiu C."/>
            <person name="Liu Z."/>
        </authorList>
    </citation>
    <scope>NUCLEOTIDE SEQUENCE [LARGE SCALE GENOMIC DNA]</scope>
    <source>
        <strain evidence="8 9">EM 1</strain>
    </source>
</reference>
<feature type="transmembrane region" description="Helical" evidence="6">
    <location>
        <begin position="223"/>
        <end position="243"/>
    </location>
</feature>
<protein>
    <submittedName>
        <fullName evidence="8">DMT family transporter</fullName>
    </submittedName>
</protein>
<dbReference type="SUPFAM" id="SSF103481">
    <property type="entry name" value="Multidrug resistance efflux transporter EmrE"/>
    <property type="match status" value="2"/>
</dbReference>
<feature type="transmembrane region" description="Helical" evidence="6">
    <location>
        <begin position="255"/>
        <end position="274"/>
    </location>
</feature>
<dbReference type="Pfam" id="PF00892">
    <property type="entry name" value="EamA"/>
    <property type="match status" value="2"/>
</dbReference>
<dbReference type="AlphaFoldDB" id="A0A850QDI3"/>
<evidence type="ECO:0000256" key="2">
    <source>
        <dbReference type="ARBA" id="ARBA00007362"/>
    </source>
</evidence>
<dbReference type="InterPro" id="IPR037185">
    <property type="entry name" value="EmrE-like"/>
</dbReference>
<evidence type="ECO:0000256" key="6">
    <source>
        <dbReference type="SAM" id="Phobius"/>
    </source>
</evidence>
<dbReference type="InterPro" id="IPR000620">
    <property type="entry name" value="EamA_dom"/>
</dbReference>
<name>A0A850QDI3_9BURK</name>
<gene>
    <name evidence="8" type="ORF">HV832_11780</name>
</gene>
<comment type="similarity">
    <text evidence="2">Belongs to the EamA transporter family.</text>
</comment>
<sequence length="301" mass="32103">MPTRQSLDGNAIGLMILLCFCWGLQQVAVKLAAPVIGSTLQLGLRSAIAALLVLLLIRIRNIPFSLRDQHVVPGLVAGLLFAGEFLAISYGLNFTSASHISVFLYTAPIFTVLGLHFLIPAERLQASQWGGILASFAGVAIAFSGAFSNAGPEPDTRHMLIGDSLGILAAMLWAATTVTIRKSSLSEAEPTTTLFYQLAGAAVILLAVVALQGESLPAAWNAIAWSSMIFQSVVVAFASYLAWFWLMRRYLASRLAVFSFLTPLFGVAAGVILMQDPVSLRFAVGALLVLGGIVLVNFKHN</sequence>
<feature type="transmembrane region" description="Helical" evidence="6">
    <location>
        <begin position="280"/>
        <end position="298"/>
    </location>
</feature>
<comment type="caution">
    <text evidence="8">The sequence shown here is derived from an EMBL/GenBank/DDBJ whole genome shotgun (WGS) entry which is preliminary data.</text>
</comment>
<evidence type="ECO:0000256" key="1">
    <source>
        <dbReference type="ARBA" id="ARBA00004141"/>
    </source>
</evidence>
<feature type="domain" description="EamA" evidence="7">
    <location>
        <begin position="161"/>
        <end position="297"/>
    </location>
</feature>
<feature type="transmembrane region" description="Helical" evidence="6">
    <location>
        <begin position="98"/>
        <end position="119"/>
    </location>
</feature>
<keyword evidence="3 6" id="KW-0812">Transmembrane</keyword>
<evidence type="ECO:0000313" key="9">
    <source>
        <dbReference type="Proteomes" id="UP000588051"/>
    </source>
</evidence>
<dbReference type="PANTHER" id="PTHR32322:SF2">
    <property type="entry name" value="EAMA DOMAIN-CONTAINING PROTEIN"/>
    <property type="match status" value="1"/>
</dbReference>
<feature type="transmembrane region" description="Helical" evidence="6">
    <location>
        <begin position="71"/>
        <end position="92"/>
    </location>
</feature>
<evidence type="ECO:0000256" key="3">
    <source>
        <dbReference type="ARBA" id="ARBA00022692"/>
    </source>
</evidence>
<evidence type="ECO:0000313" key="8">
    <source>
        <dbReference type="EMBL" id="NVO78512.1"/>
    </source>
</evidence>
<keyword evidence="4 6" id="KW-1133">Transmembrane helix</keyword>
<feature type="transmembrane region" description="Helical" evidence="6">
    <location>
        <begin position="159"/>
        <end position="180"/>
    </location>
</feature>
<evidence type="ECO:0000256" key="5">
    <source>
        <dbReference type="ARBA" id="ARBA00023136"/>
    </source>
</evidence>
<dbReference type="EMBL" id="JABXYJ010000006">
    <property type="protein sequence ID" value="NVO78512.1"/>
    <property type="molecule type" value="Genomic_DNA"/>
</dbReference>
<keyword evidence="9" id="KW-1185">Reference proteome</keyword>
<accession>A0A850QDI3</accession>
<comment type="subcellular location">
    <subcellularLocation>
        <location evidence="1">Membrane</location>
        <topology evidence="1">Multi-pass membrane protein</topology>
    </subcellularLocation>
</comment>
<dbReference type="RefSeq" id="WP_176804043.1">
    <property type="nucleotide sequence ID" value="NZ_JABXYJ010000006.1"/>
</dbReference>
<proteinExistence type="inferred from homology"/>
<feature type="transmembrane region" description="Helical" evidence="6">
    <location>
        <begin position="126"/>
        <end position="147"/>
    </location>
</feature>
<organism evidence="8 9">
    <name type="scientific">Undibacterium oligocarboniphilum</name>
    <dbReference type="NCBI Taxonomy" id="666702"/>
    <lineage>
        <taxon>Bacteria</taxon>
        <taxon>Pseudomonadati</taxon>
        <taxon>Pseudomonadota</taxon>
        <taxon>Betaproteobacteria</taxon>
        <taxon>Burkholderiales</taxon>
        <taxon>Oxalobacteraceae</taxon>
        <taxon>Undibacterium</taxon>
    </lineage>
</organism>
<keyword evidence="5 6" id="KW-0472">Membrane</keyword>
<evidence type="ECO:0000259" key="7">
    <source>
        <dbReference type="Pfam" id="PF00892"/>
    </source>
</evidence>